<proteinExistence type="predicted"/>
<sequence>MGLNDQLYNQIDSYLKRNKHASFNSLAKKSKVGASTIRRIHSKTLKGDPSPHTVLNLASALTNETNFNKLISMFDGELGDYLKEAFSLYSQTATTHAYKHELNEVLKDQMSYMAYKMAANRTGVSKFTLVEEFGNLGLARMQKLRDLGFVFEEEGIFHATEKNFSVDYKVASAHLPDLVKSYRPEELEKGRNIFYTLSETINEDGIKQIKDIQREAVEKIYAVLNSPYYEGDLHYFTLNLADTLTHSSKKVYQ</sequence>
<organism evidence="1 2">
    <name type="scientific">Halobacteriovorax marinus</name>
    <dbReference type="NCBI Taxonomy" id="97084"/>
    <lineage>
        <taxon>Bacteria</taxon>
        <taxon>Pseudomonadati</taxon>
        <taxon>Bdellovibrionota</taxon>
        <taxon>Bacteriovoracia</taxon>
        <taxon>Bacteriovoracales</taxon>
        <taxon>Halobacteriovoraceae</taxon>
        <taxon>Halobacteriovorax</taxon>
    </lineage>
</organism>
<comment type="caution">
    <text evidence="1">The sequence shown here is derived from an EMBL/GenBank/DDBJ whole genome shotgun (WGS) entry which is preliminary data.</text>
</comment>
<evidence type="ECO:0008006" key="3">
    <source>
        <dbReference type="Google" id="ProtNLM"/>
    </source>
</evidence>
<protein>
    <recommendedName>
        <fullName evidence="3">HTH cro/C1-type domain-containing protein</fullName>
    </recommendedName>
</protein>
<evidence type="ECO:0000313" key="2">
    <source>
        <dbReference type="Proteomes" id="UP000196531"/>
    </source>
</evidence>
<dbReference type="EMBL" id="MAAO01000008">
    <property type="protein sequence ID" value="OUR95250.1"/>
    <property type="molecule type" value="Genomic_DNA"/>
</dbReference>
<gene>
    <name evidence="1" type="ORF">A9Q84_15520</name>
</gene>
<reference evidence="2" key="1">
    <citation type="journal article" date="2017" name="Proc. Natl. Acad. Sci. U.S.A.">
        <title>Simulation of Deepwater Horizon oil plume reveals substrate specialization within a complex community of hydrocarbon-degraders.</title>
        <authorList>
            <person name="Hu P."/>
            <person name="Dubinsky E.A."/>
            <person name="Probst A.J."/>
            <person name="Wang J."/>
            <person name="Sieber C.M.K."/>
            <person name="Tom L.M."/>
            <person name="Gardinali P."/>
            <person name="Banfield J.F."/>
            <person name="Atlas R.M."/>
            <person name="Andersen G.L."/>
        </authorList>
    </citation>
    <scope>NUCLEOTIDE SEQUENCE [LARGE SCALE GENOMIC DNA]</scope>
</reference>
<name>A0A1Y5F9M1_9BACT</name>
<dbReference type="AlphaFoldDB" id="A0A1Y5F9M1"/>
<evidence type="ECO:0000313" key="1">
    <source>
        <dbReference type="EMBL" id="OUR95250.1"/>
    </source>
</evidence>
<dbReference type="Proteomes" id="UP000196531">
    <property type="component" value="Unassembled WGS sequence"/>
</dbReference>
<accession>A0A1Y5F9M1</accession>